<dbReference type="Gene3D" id="1.10.357.10">
    <property type="entry name" value="Tetracycline Repressor, domain 2"/>
    <property type="match status" value="1"/>
</dbReference>
<accession>A0A3L8R419</accession>
<feature type="region of interest" description="Disordered" evidence="5">
    <location>
        <begin position="1"/>
        <end position="36"/>
    </location>
</feature>
<evidence type="ECO:0000256" key="2">
    <source>
        <dbReference type="ARBA" id="ARBA00023125"/>
    </source>
</evidence>
<evidence type="ECO:0000313" key="7">
    <source>
        <dbReference type="EMBL" id="RLV74280.1"/>
    </source>
</evidence>
<comment type="caution">
    <text evidence="7">The sequence shown here is derived from an EMBL/GenBank/DDBJ whole genome shotgun (WGS) entry which is preliminary data.</text>
</comment>
<dbReference type="Proteomes" id="UP000281594">
    <property type="component" value="Unassembled WGS sequence"/>
</dbReference>
<feature type="domain" description="HTH tetR-type" evidence="6">
    <location>
        <begin position="76"/>
        <end position="136"/>
    </location>
</feature>
<keyword evidence="1" id="KW-0805">Transcription regulation</keyword>
<dbReference type="GO" id="GO:0045892">
    <property type="term" value="P:negative regulation of DNA-templated transcription"/>
    <property type="evidence" value="ECO:0007669"/>
    <property type="project" value="InterPro"/>
</dbReference>
<proteinExistence type="predicted"/>
<reference evidence="7 8" key="1">
    <citation type="journal article" date="2018" name="J. Biol. Chem.">
        <title>Discovery of the actinoplanic acid pathway in Streptomyces rapamycinicus reveals a genetically conserved synergism with rapamycin.</title>
        <authorList>
            <person name="Mrak P."/>
            <person name="Krastel P."/>
            <person name="Pivk Lukancic P."/>
            <person name="Tao J."/>
            <person name="Pistorius D."/>
            <person name="Moore C.M."/>
        </authorList>
    </citation>
    <scope>NUCLEOTIDE SEQUENCE [LARGE SCALE GENOMIC DNA]</scope>
    <source>
        <strain evidence="7 8">NRRL 5491</strain>
    </source>
</reference>
<evidence type="ECO:0000256" key="3">
    <source>
        <dbReference type="ARBA" id="ARBA00023163"/>
    </source>
</evidence>
<dbReference type="PANTHER" id="PTHR30055">
    <property type="entry name" value="HTH-TYPE TRANSCRIPTIONAL REGULATOR RUTR"/>
    <property type="match status" value="1"/>
</dbReference>
<gene>
    <name evidence="7" type="ORF">D3C57_133680</name>
</gene>
<dbReference type="GO" id="GO:0003700">
    <property type="term" value="F:DNA-binding transcription factor activity"/>
    <property type="evidence" value="ECO:0007669"/>
    <property type="project" value="TreeGrafter"/>
</dbReference>
<dbReference type="GO" id="GO:0000976">
    <property type="term" value="F:transcription cis-regulatory region binding"/>
    <property type="evidence" value="ECO:0007669"/>
    <property type="project" value="TreeGrafter"/>
</dbReference>
<evidence type="ECO:0000256" key="1">
    <source>
        <dbReference type="ARBA" id="ARBA00023015"/>
    </source>
</evidence>
<dbReference type="InterPro" id="IPR050109">
    <property type="entry name" value="HTH-type_TetR-like_transc_reg"/>
</dbReference>
<evidence type="ECO:0000313" key="8">
    <source>
        <dbReference type="Proteomes" id="UP000281594"/>
    </source>
</evidence>
<dbReference type="AlphaFoldDB" id="A0A3L8R419"/>
<keyword evidence="3" id="KW-0804">Transcription</keyword>
<evidence type="ECO:0000256" key="4">
    <source>
        <dbReference type="PROSITE-ProRule" id="PRU00335"/>
    </source>
</evidence>
<dbReference type="STRING" id="1343740.M271_09915"/>
<feature type="DNA-binding region" description="H-T-H motif" evidence="4">
    <location>
        <begin position="99"/>
        <end position="118"/>
    </location>
</feature>
<dbReference type="InterPro" id="IPR009057">
    <property type="entry name" value="Homeodomain-like_sf"/>
</dbReference>
<dbReference type="EMBL" id="QYCY01000002">
    <property type="protein sequence ID" value="RLV74280.1"/>
    <property type="molecule type" value="Genomic_DNA"/>
</dbReference>
<dbReference type="PANTHER" id="PTHR30055:SF234">
    <property type="entry name" value="HTH-TYPE TRANSCRIPTIONAL REGULATOR BETI"/>
    <property type="match status" value="1"/>
</dbReference>
<evidence type="ECO:0000256" key="5">
    <source>
        <dbReference type="SAM" id="MobiDB-lite"/>
    </source>
</evidence>
<dbReference type="Pfam" id="PF02909">
    <property type="entry name" value="TetR_C_1"/>
    <property type="match status" value="1"/>
</dbReference>
<evidence type="ECO:0000259" key="6">
    <source>
        <dbReference type="PROSITE" id="PS50977"/>
    </source>
</evidence>
<dbReference type="InterPro" id="IPR036271">
    <property type="entry name" value="Tet_transcr_reg_TetR-rel_C_sf"/>
</dbReference>
<keyword evidence="2 4" id="KW-0238">DNA-binding</keyword>
<dbReference type="InterPro" id="IPR001647">
    <property type="entry name" value="HTH_TetR"/>
</dbReference>
<dbReference type="Pfam" id="PF00440">
    <property type="entry name" value="TetR_N"/>
    <property type="match status" value="1"/>
</dbReference>
<protein>
    <recommendedName>
        <fullName evidence="6">HTH tetR-type domain-containing protein</fullName>
    </recommendedName>
</protein>
<organism evidence="7 8">
    <name type="scientific">Streptomyces rapamycinicus (strain ATCC 29253 / DSM 41530 / NRRL 5491 / AYB-994)</name>
    <name type="common">Streptomyces hygroscopicus (strain ATCC 29253)</name>
    <dbReference type="NCBI Taxonomy" id="1343740"/>
    <lineage>
        <taxon>Bacteria</taxon>
        <taxon>Bacillati</taxon>
        <taxon>Actinomycetota</taxon>
        <taxon>Actinomycetes</taxon>
        <taxon>Kitasatosporales</taxon>
        <taxon>Streptomycetaceae</taxon>
        <taxon>Streptomyces</taxon>
        <taxon>Streptomyces violaceusniger group</taxon>
    </lineage>
</organism>
<dbReference type="PROSITE" id="PS50977">
    <property type="entry name" value="HTH_TETR_2"/>
    <property type="match status" value="1"/>
</dbReference>
<dbReference type="InterPro" id="IPR004111">
    <property type="entry name" value="Repressor_TetR_C"/>
</dbReference>
<dbReference type="SUPFAM" id="SSF48498">
    <property type="entry name" value="Tetracyclin repressor-like, C-terminal domain"/>
    <property type="match status" value="1"/>
</dbReference>
<name>A0A3L8R419_STRRN</name>
<sequence>MIRRSLLAMDGVQTLPRTVPESGRAGRDHRADGVPGAMASPAYEVRIPVRTGRDVTEDGRMQPRTQRTGRTGRPPRLALEAILAAAQRILDQEGAENLSMRRLAKEMSSTPMALYHYVRDKDELLLLLLEEHAAKFPRPGLPTEPRARLLASAQVLHDILVGCPWIVEVVASDDLFAVSAMWIVENILDAAIGCGMTPEDAVYAYRVIWYYTAGELTVRFNRERRQAHLDRPPHRDQIADLDPEEFPNVTSLGGQWVELTTRDTHRRGLEAVVAGLLAQAS</sequence>
<dbReference type="SUPFAM" id="SSF46689">
    <property type="entry name" value="Homeodomain-like"/>
    <property type="match status" value="1"/>
</dbReference>